<dbReference type="RefSeq" id="WP_033680690.1">
    <property type="nucleotide sequence ID" value="NZ_JASHCH010000005.1"/>
</dbReference>
<evidence type="ECO:0000313" key="2">
    <source>
        <dbReference type="Proteomes" id="UP000234971"/>
    </source>
</evidence>
<accession>A0A081PYF3</accession>
<sequence>MIKYFLKALEFNMIKKKRLDLKNSDFTIISSNCLGGVISHKLGLKFMSPTVNLFIEPSSFVKFCKNLPFYFEQPLVEKQWAGSYPIALCNDIEIHGSHYRNFSELKDKWNERKRRVNFDNLFIFMIERDGCTYEDILEFDNLSYKNKVVFVSKEMPEIKSAIHIPKTNETINGKIQVKNLLGYRNKLVGKRDIDLFDYIKFFNEGIIQLNRK</sequence>
<name>A0A081PYF3_STRMT</name>
<evidence type="ECO:0000313" key="1">
    <source>
        <dbReference type="EMBL" id="PLA60405.1"/>
    </source>
</evidence>
<reference evidence="1 2" key="1">
    <citation type="submission" date="2017-12" db="EMBL/GenBank/DDBJ databases">
        <title>Phylogenetic diversity of female urinary microbiome.</title>
        <authorList>
            <person name="Thomas-White K."/>
            <person name="Wolfe A.J."/>
        </authorList>
    </citation>
    <scope>NUCLEOTIDE SEQUENCE [LARGE SCALE GENOMIC DNA]</scope>
    <source>
        <strain evidence="1 2">UMB1341</strain>
    </source>
</reference>
<organism evidence="1 2">
    <name type="scientific">Streptococcus mitis</name>
    <dbReference type="NCBI Taxonomy" id="28037"/>
    <lineage>
        <taxon>Bacteria</taxon>
        <taxon>Bacillati</taxon>
        <taxon>Bacillota</taxon>
        <taxon>Bacilli</taxon>
        <taxon>Lactobacillales</taxon>
        <taxon>Streptococcaceae</taxon>
        <taxon>Streptococcus</taxon>
        <taxon>Streptococcus mitis group</taxon>
    </lineage>
</organism>
<dbReference type="Pfam" id="PF08942">
    <property type="entry name" value="DUF1919"/>
    <property type="match status" value="1"/>
</dbReference>
<dbReference type="AlphaFoldDB" id="A0A081PYF3"/>
<gene>
    <name evidence="1" type="ORF">CYK18_04645</name>
</gene>
<dbReference type="EMBL" id="PKIE01000002">
    <property type="protein sequence ID" value="PLA60405.1"/>
    <property type="molecule type" value="Genomic_DNA"/>
</dbReference>
<protein>
    <submittedName>
        <fullName evidence="1">DUF1919 domain-containing protein</fullName>
    </submittedName>
</protein>
<dbReference type="InterPro" id="IPR015037">
    <property type="entry name" value="DUF1919"/>
</dbReference>
<comment type="caution">
    <text evidence="1">The sequence shown here is derived from an EMBL/GenBank/DDBJ whole genome shotgun (WGS) entry which is preliminary data.</text>
</comment>
<dbReference type="SUPFAM" id="SSF142795">
    <property type="entry name" value="CAC2185-like"/>
    <property type="match status" value="1"/>
</dbReference>
<dbReference type="InterPro" id="IPR037226">
    <property type="entry name" value="CAC2185-like_sf"/>
</dbReference>
<dbReference type="Proteomes" id="UP000234971">
    <property type="component" value="Unassembled WGS sequence"/>
</dbReference>
<proteinExistence type="predicted"/>